<keyword evidence="1" id="KW-0732">Signal</keyword>
<dbReference type="EMBL" id="JAAWVQ010119963">
    <property type="protein sequence ID" value="MBN3282718.1"/>
    <property type="molecule type" value="Genomic_DNA"/>
</dbReference>
<reference evidence="5" key="1">
    <citation type="journal article" date="2021" name="Cell">
        <title>Tracing the genetic footprints of vertebrate landing in non-teleost ray-finned fishes.</title>
        <authorList>
            <person name="Bi X."/>
            <person name="Wang K."/>
            <person name="Yang L."/>
            <person name="Pan H."/>
            <person name="Jiang H."/>
            <person name="Wei Q."/>
            <person name="Fang M."/>
            <person name="Yu H."/>
            <person name="Zhu C."/>
            <person name="Cai Y."/>
            <person name="He Y."/>
            <person name="Gan X."/>
            <person name="Zeng H."/>
            <person name="Yu D."/>
            <person name="Zhu Y."/>
            <person name="Jiang H."/>
            <person name="Qiu Q."/>
            <person name="Yang H."/>
            <person name="Zhang Y.E."/>
            <person name="Wang W."/>
            <person name="Zhu M."/>
            <person name="He S."/>
            <person name="Zhang G."/>
        </authorList>
    </citation>
    <scope>NUCLEOTIDE SEQUENCE</scope>
    <source>
        <strain evidence="5">Pddl_001</strain>
    </source>
</reference>
<dbReference type="InterPro" id="IPR003137">
    <property type="entry name" value="PA_domain"/>
</dbReference>
<name>A0ABS2Y9W8_POLSP</name>
<keyword evidence="3" id="KW-1133">Transmembrane helix</keyword>
<evidence type="ECO:0000313" key="6">
    <source>
        <dbReference type="Proteomes" id="UP001166093"/>
    </source>
</evidence>
<organism evidence="5 6">
    <name type="scientific">Polyodon spathula</name>
    <name type="common">North American paddlefish</name>
    <name type="synonym">Squalus spathula</name>
    <dbReference type="NCBI Taxonomy" id="7913"/>
    <lineage>
        <taxon>Eukaryota</taxon>
        <taxon>Metazoa</taxon>
        <taxon>Chordata</taxon>
        <taxon>Craniata</taxon>
        <taxon>Vertebrata</taxon>
        <taxon>Euteleostomi</taxon>
        <taxon>Actinopterygii</taxon>
        <taxon>Chondrostei</taxon>
        <taxon>Acipenseriformes</taxon>
        <taxon>Polyodontidae</taxon>
        <taxon>Polyodon</taxon>
    </lineage>
</organism>
<protein>
    <submittedName>
        <fullName evidence="5">PADC1 protein</fullName>
    </submittedName>
</protein>
<dbReference type="PANTHER" id="PTHR22702:SF1">
    <property type="entry name" value="PROTEASE-ASSOCIATED DOMAIN-CONTAINING PROTEIN 1"/>
    <property type="match status" value="1"/>
</dbReference>
<keyword evidence="6" id="KW-1185">Reference proteome</keyword>
<keyword evidence="2" id="KW-0325">Glycoprotein</keyword>
<dbReference type="Gene3D" id="3.50.30.30">
    <property type="match status" value="1"/>
</dbReference>
<dbReference type="Proteomes" id="UP001166093">
    <property type="component" value="Unassembled WGS sequence"/>
</dbReference>
<feature type="domain" description="PA" evidence="4">
    <location>
        <begin position="73"/>
        <end position="132"/>
    </location>
</feature>
<evidence type="ECO:0000313" key="5">
    <source>
        <dbReference type="EMBL" id="MBN3282718.1"/>
    </source>
</evidence>
<feature type="non-terminal residue" evidence="5">
    <location>
        <position position="1"/>
    </location>
</feature>
<proteinExistence type="predicted"/>
<feature type="transmembrane region" description="Helical" evidence="3">
    <location>
        <begin position="56"/>
        <end position="80"/>
    </location>
</feature>
<accession>A0ABS2Y9W8</accession>
<gene>
    <name evidence="5" type="primary">Pradc1</name>
    <name evidence="5" type="ORF">GTO93_0014529</name>
</gene>
<comment type="caution">
    <text evidence="5">The sequence shown here is derived from an EMBL/GenBank/DDBJ whole genome shotgun (WGS) entry which is preliminary data.</text>
</comment>
<evidence type="ECO:0000259" key="4">
    <source>
        <dbReference type="Pfam" id="PF02225"/>
    </source>
</evidence>
<evidence type="ECO:0000256" key="1">
    <source>
        <dbReference type="ARBA" id="ARBA00022729"/>
    </source>
</evidence>
<evidence type="ECO:0000256" key="3">
    <source>
        <dbReference type="SAM" id="Phobius"/>
    </source>
</evidence>
<keyword evidence="3" id="KW-0812">Transmembrane</keyword>
<sequence>LPAGLGVNEFLYFRVLSPKDIGYIFTAAPAQDFGGVFTRLYEEIYLVLAEPPDGSVFMVILNSFCFLKWCYCGAIVFLSCRGCSFLSKARRVEEAGGKAILIADNAYDNDSLYVEMVQDGTAVSTSIPALFLLGRETGRGRARLGERGT</sequence>
<feature type="non-terminal residue" evidence="5">
    <location>
        <position position="149"/>
    </location>
</feature>
<dbReference type="Pfam" id="PF02225">
    <property type="entry name" value="PA"/>
    <property type="match status" value="1"/>
</dbReference>
<dbReference type="PANTHER" id="PTHR22702">
    <property type="entry name" value="PROTEASE-ASSOCIATED DOMAIN-CONTAINING PROTEIN"/>
    <property type="match status" value="1"/>
</dbReference>
<evidence type="ECO:0000256" key="2">
    <source>
        <dbReference type="ARBA" id="ARBA00023180"/>
    </source>
</evidence>
<keyword evidence="3" id="KW-0472">Membrane</keyword>